<organism evidence="2 3">
    <name type="scientific">Sorangium cellulosum</name>
    <name type="common">Polyangium cellulosum</name>
    <dbReference type="NCBI Taxonomy" id="56"/>
    <lineage>
        <taxon>Bacteria</taxon>
        <taxon>Pseudomonadati</taxon>
        <taxon>Myxococcota</taxon>
        <taxon>Polyangia</taxon>
        <taxon>Polyangiales</taxon>
        <taxon>Polyangiaceae</taxon>
        <taxon>Sorangium</taxon>
    </lineage>
</organism>
<feature type="transmembrane region" description="Helical" evidence="1">
    <location>
        <begin position="12"/>
        <end position="31"/>
    </location>
</feature>
<reference evidence="2 3" key="1">
    <citation type="submission" date="2014-02" db="EMBL/GenBank/DDBJ databases">
        <title>The small core and large imbalanced accessory genome model reveals a collaborative survival strategy of Sorangium cellulosum strains in nature.</title>
        <authorList>
            <person name="Han K."/>
            <person name="Peng R."/>
            <person name="Blom J."/>
            <person name="Li Y.-Z."/>
        </authorList>
    </citation>
    <scope>NUCLEOTIDE SEQUENCE [LARGE SCALE GENOMIC DNA]</scope>
    <source>
        <strain evidence="2 3">So0008-312</strain>
    </source>
</reference>
<protein>
    <recommendedName>
        <fullName evidence="4">HdeD family acid-resistance protein</fullName>
    </recommendedName>
</protein>
<dbReference type="RefSeq" id="WP_061612782.1">
    <property type="nucleotide sequence ID" value="NZ_JEMA01001119.1"/>
</dbReference>
<dbReference type="InterPro" id="IPR052712">
    <property type="entry name" value="Acid_resist_chaperone_HdeD"/>
</dbReference>
<keyword evidence="1" id="KW-0472">Membrane</keyword>
<evidence type="ECO:0000256" key="1">
    <source>
        <dbReference type="SAM" id="Phobius"/>
    </source>
</evidence>
<dbReference type="GO" id="GO:0005886">
    <property type="term" value="C:plasma membrane"/>
    <property type="evidence" value="ECO:0007669"/>
    <property type="project" value="TreeGrafter"/>
</dbReference>
<dbReference type="InterPro" id="IPR005325">
    <property type="entry name" value="DUF308_memb"/>
</dbReference>
<evidence type="ECO:0000313" key="2">
    <source>
        <dbReference type="EMBL" id="KYF62153.1"/>
    </source>
</evidence>
<feature type="transmembrane region" description="Helical" evidence="1">
    <location>
        <begin position="37"/>
        <end position="55"/>
    </location>
</feature>
<keyword evidence="1" id="KW-1133">Transmembrane helix</keyword>
<dbReference type="PANTHER" id="PTHR34989">
    <property type="entry name" value="PROTEIN HDED"/>
    <property type="match status" value="1"/>
</dbReference>
<dbReference type="Proteomes" id="UP000075260">
    <property type="component" value="Unassembled WGS sequence"/>
</dbReference>
<dbReference type="EMBL" id="JEMA01001119">
    <property type="protein sequence ID" value="KYF62153.1"/>
    <property type="molecule type" value="Genomic_DNA"/>
</dbReference>
<dbReference type="PANTHER" id="PTHR34989:SF1">
    <property type="entry name" value="PROTEIN HDED"/>
    <property type="match status" value="1"/>
</dbReference>
<feature type="transmembrane region" description="Helical" evidence="1">
    <location>
        <begin position="67"/>
        <end position="87"/>
    </location>
</feature>
<dbReference type="OrthoDB" id="5511623at2"/>
<name>A0A150Q2W7_SORCE</name>
<gene>
    <name evidence="2" type="ORF">BE15_05595</name>
</gene>
<proteinExistence type="predicted"/>
<sequence length="192" mass="20068">MITDCVVRNWWAPVVRGVLAIGFGALTLAVPRISLKVLVLLFGAYALAEGVTNIAGAVRGGDERRRWWVLLLEGLVSIGVALVTLFWPGITAVLLALWIGAWAIVTGALEIGAAFRLRKQIEGEWLLGLAGVLSVAFGVLMIAAPGAGALALVLWIGAYSLVFGIFLIALGIRLRSFSTAAVGPGAGPIRGV</sequence>
<dbReference type="Pfam" id="PF03729">
    <property type="entry name" value="DUF308"/>
    <property type="match status" value="1"/>
</dbReference>
<accession>A0A150Q2W7</accession>
<keyword evidence="1" id="KW-0812">Transmembrane</keyword>
<feature type="transmembrane region" description="Helical" evidence="1">
    <location>
        <begin position="125"/>
        <end position="144"/>
    </location>
</feature>
<feature type="transmembrane region" description="Helical" evidence="1">
    <location>
        <begin position="93"/>
        <end position="113"/>
    </location>
</feature>
<dbReference type="AlphaFoldDB" id="A0A150Q2W7"/>
<comment type="caution">
    <text evidence="2">The sequence shown here is derived from an EMBL/GenBank/DDBJ whole genome shotgun (WGS) entry which is preliminary data.</text>
</comment>
<feature type="transmembrane region" description="Helical" evidence="1">
    <location>
        <begin position="150"/>
        <end position="172"/>
    </location>
</feature>
<evidence type="ECO:0008006" key="4">
    <source>
        <dbReference type="Google" id="ProtNLM"/>
    </source>
</evidence>
<evidence type="ECO:0000313" key="3">
    <source>
        <dbReference type="Proteomes" id="UP000075260"/>
    </source>
</evidence>